<evidence type="ECO:0000313" key="5">
    <source>
        <dbReference type="Proteomes" id="UP000182998"/>
    </source>
</evidence>
<dbReference type="HOGENOM" id="CLU_2951485_0_0_6"/>
<dbReference type="Proteomes" id="UP000032414">
    <property type="component" value="Chromosome I"/>
</dbReference>
<name>A0A098GHJ9_LEGMI</name>
<evidence type="ECO:0000313" key="3">
    <source>
        <dbReference type="EMBL" id="SCY69492.1"/>
    </source>
</evidence>
<reference evidence="3 5" key="3">
    <citation type="submission" date="2016-10" db="EMBL/GenBank/DDBJ databases">
        <authorList>
            <person name="Varghese N."/>
            <person name="Submissions S."/>
        </authorList>
    </citation>
    <scope>NUCLEOTIDE SEQUENCE [LARGE SCALE GENOMIC DNA]</scope>
    <source>
        <strain evidence="3 5">ATCC 33218</strain>
    </source>
</reference>
<dbReference type="PATRIC" id="fig|451.8.peg.1970"/>
<feature type="region of interest" description="Disordered" evidence="1">
    <location>
        <begin position="33"/>
        <end position="61"/>
    </location>
</feature>
<dbReference type="OrthoDB" id="9256121at2"/>
<dbReference type="KEGG" id="tmc:LMI_1660"/>
<evidence type="ECO:0000313" key="4">
    <source>
        <dbReference type="Proteomes" id="UP000032414"/>
    </source>
</evidence>
<dbReference type="Proteomes" id="UP000182998">
    <property type="component" value="Unassembled WGS sequence"/>
</dbReference>
<proteinExistence type="predicted"/>
<reference evidence="2" key="1">
    <citation type="submission" date="2014-09" db="EMBL/GenBank/DDBJ databases">
        <authorList>
            <person name="GOMEZ-VALERO Laura"/>
        </authorList>
    </citation>
    <scope>NUCLEOTIDE SEQUENCE</scope>
    <source>
        <strain evidence="2">ATCC33218</strain>
    </source>
</reference>
<reference evidence="4" key="2">
    <citation type="submission" date="2014-09" db="EMBL/GenBank/DDBJ databases">
        <authorList>
            <person name="Gomez-Valero L."/>
        </authorList>
    </citation>
    <scope>NUCLEOTIDE SEQUENCE [LARGE SCALE GENOMIC DNA]</scope>
    <source>
        <strain evidence="4">ATCC33218</strain>
    </source>
</reference>
<dbReference type="EMBL" id="LN614830">
    <property type="protein sequence ID" value="CEG60956.1"/>
    <property type="molecule type" value="Genomic_DNA"/>
</dbReference>
<sequence length="61" mass="6915">MADKKWIQKAIKHPGKLHRELGVPEGKKIPAKKLAKAEHGKNPTIRRQANLAKTLSKLRKK</sequence>
<gene>
    <name evidence="2" type="ORF">LMI_1660</name>
    <name evidence="3" type="ORF">SAMN02982997_02527</name>
</gene>
<evidence type="ECO:0000313" key="2">
    <source>
        <dbReference type="EMBL" id="CEG60956.1"/>
    </source>
</evidence>
<keyword evidence="5" id="KW-1185">Reference proteome</keyword>
<dbReference type="AlphaFoldDB" id="A0A098GHJ9"/>
<organism evidence="2 4">
    <name type="scientific">Legionella micdadei</name>
    <name type="common">Tatlockia micdadei</name>
    <dbReference type="NCBI Taxonomy" id="451"/>
    <lineage>
        <taxon>Bacteria</taxon>
        <taxon>Pseudomonadati</taxon>
        <taxon>Pseudomonadota</taxon>
        <taxon>Gammaproteobacteria</taxon>
        <taxon>Legionellales</taxon>
        <taxon>Legionellaceae</taxon>
        <taxon>Legionella</taxon>
    </lineage>
</organism>
<dbReference type="RefSeq" id="WP_045099282.1">
    <property type="nucleotide sequence ID" value="NZ_FMVN01000014.1"/>
</dbReference>
<dbReference type="EMBL" id="FMVN01000014">
    <property type="protein sequence ID" value="SCY69492.1"/>
    <property type="molecule type" value="Genomic_DNA"/>
</dbReference>
<accession>A0A098GHJ9</accession>
<evidence type="ECO:0000256" key="1">
    <source>
        <dbReference type="SAM" id="MobiDB-lite"/>
    </source>
</evidence>
<protein>
    <submittedName>
        <fullName evidence="2">Putative phage protein</fullName>
    </submittedName>
</protein>